<evidence type="ECO:0000256" key="1">
    <source>
        <dbReference type="SAM" id="MobiDB-lite"/>
    </source>
</evidence>
<evidence type="ECO:0000313" key="3">
    <source>
        <dbReference type="EMBL" id="CAD9015107.1"/>
    </source>
</evidence>
<feature type="domain" description="PH" evidence="2">
    <location>
        <begin position="594"/>
        <end position="689"/>
    </location>
</feature>
<feature type="region of interest" description="Disordered" evidence="1">
    <location>
        <begin position="1"/>
        <end position="268"/>
    </location>
</feature>
<accession>A0A7S1IK86</accession>
<dbReference type="InterPro" id="IPR027267">
    <property type="entry name" value="AH/BAR_dom_sf"/>
</dbReference>
<organism evidence="3">
    <name type="scientific">Eutreptiella gymnastica</name>
    <dbReference type="NCBI Taxonomy" id="73025"/>
    <lineage>
        <taxon>Eukaryota</taxon>
        <taxon>Discoba</taxon>
        <taxon>Euglenozoa</taxon>
        <taxon>Euglenida</taxon>
        <taxon>Spirocuta</taxon>
        <taxon>Euglenophyceae</taxon>
        <taxon>Eutreptiales</taxon>
        <taxon>Eutreptiaceae</taxon>
        <taxon>Eutreptiella</taxon>
    </lineage>
</organism>
<dbReference type="InterPro" id="IPR011993">
    <property type="entry name" value="PH-like_dom_sf"/>
</dbReference>
<proteinExistence type="predicted"/>
<dbReference type="EMBL" id="HBGA01070058">
    <property type="protein sequence ID" value="CAD9015107.1"/>
    <property type="molecule type" value="Transcribed_RNA"/>
</dbReference>
<feature type="compositionally biased region" description="Low complexity" evidence="1">
    <location>
        <begin position="224"/>
        <end position="242"/>
    </location>
</feature>
<feature type="compositionally biased region" description="Pro residues" evidence="1">
    <location>
        <begin position="102"/>
        <end position="122"/>
    </location>
</feature>
<dbReference type="InterPro" id="IPR001849">
    <property type="entry name" value="PH_domain"/>
</dbReference>
<evidence type="ECO:0000259" key="2">
    <source>
        <dbReference type="PROSITE" id="PS50003"/>
    </source>
</evidence>
<dbReference type="PROSITE" id="PS50003">
    <property type="entry name" value="PH_DOMAIN"/>
    <property type="match status" value="1"/>
</dbReference>
<gene>
    <name evidence="3" type="ORF">EGYM00392_LOCUS26213</name>
</gene>
<name>A0A7S1IK86_9EUGL</name>
<dbReference type="AlphaFoldDB" id="A0A7S1IK86"/>
<dbReference type="SUPFAM" id="SSF103657">
    <property type="entry name" value="BAR/IMD domain-like"/>
    <property type="match status" value="1"/>
</dbReference>
<sequence length="690" mass="74710">MPYPPIDQTITLPSPPPRTASTSTLPFPPVPEPAPTITLPPPPVPEPTPTITLPPRPVPEPTPTITLPPPPVPEPTPTITLPPPPVPVQPFQPRSSIALPFSAPPSPDTFPLPFTPLEPFVPPERKVELPLPEPPALLEPKVELPLPEPPAPPGPKVELPLPGPVPNSPGATQEGPGRGIASNGAALSSNSDVPYTPTPQEAPKDSSAKDPSSPAKLLVPPANRTTSFPTAAPATFPRASSSKPPSQEATSGPSPGVLSGSQATSKPLELPAPEVPEVAKEHMQVDFPIKPESMQVGPVLTDHSSLVREHQQRAQVYQKHRSSCDHVRHHLLWHLEQQRALTQSIHGYFAQRDALDQQYAGALRKLAPIPVSSTTPATLQPALAAMSSIPAKTAEHYEKMSQALAKGPATKLAQLASEMDSSYNVIKNQFAKALAQFTSQFQEIEQLHNALQREIAGAFHREDPYLLGLQIQKALASLPAAETNVTNGLGILLHDVRRIHTRNVEHLKTILNEYYKVQRLSPMGQLTDIEAVVAVVAQCDMSDYQATVEDLYQSLSDGSVQLQPEDDVDAKLLETVAQATKASTLPFRFNLNTLVQCEGNLQRRTTILGWWKQQRFVLTTAGFLHYFSSDSLTPDATLALSKCRIDVGEEPDTFTLTEVNMLMDSRTVVKCASTAELQTWVQAITAVCRK</sequence>
<dbReference type="SUPFAM" id="SSF50729">
    <property type="entry name" value="PH domain-like"/>
    <property type="match status" value="1"/>
</dbReference>
<feature type="compositionally biased region" description="Pro residues" evidence="1">
    <location>
        <begin position="146"/>
        <end position="167"/>
    </location>
</feature>
<dbReference type="SMART" id="SM00233">
    <property type="entry name" value="PH"/>
    <property type="match status" value="1"/>
</dbReference>
<protein>
    <recommendedName>
        <fullName evidence="2">PH domain-containing protein</fullName>
    </recommendedName>
</protein>
<dbReference type="Pfam" id="PF00169">
    <property type="entry name" value="PH"/>
    <property type="match status" value="1"/>
</dbReference>
<dbReference type="Gene3D" id="1.20.1270.60">
    <property type="entry name" value="Arfaptin homology (AH) domain/BAR domain"/>
    <property type="match status" value="1"/>
</dbReference>
<feature type="compositionally biased region" description="Pro residues" evidence="1">
    <location>
        <begin position="26"/>
        <end position="90"/>
    </location>
</feature>
<feature type="compositionally biased region" description="Polar residues" evidence="1">
    <location>
        <begin position="243"/>
        <end position="265"/>
    </location>
</feature>
<dbReference type="Gene3D" id="2.30.29.30">
    <property type="entry name" value="Pleckstrin-homology domain (PH domain)/Phosphotyrosine-binding domain (PTB)"/>
    <property type="match status" value="1"/>
</dbReference>
<reference evidence="3" key="1">
    <citation type="submission" date="2021-01" db="EMBL/GenBank/DDBJ databases">
        <authorList>
            <person name="Corre E."/>
            <person name="Pelletier E."/>
            <person name="Niang G."/>
            <person name="Scheremetjew M."/>
            <person name="Finn R."/>
            <person name="Kale V."/>
            <person name="Holt S."/>
            <person name="Cochrane G."/>
            <person name="Meng A."/>
            <person name="Brown T."/>
            <person name="Cohen L."/>
        </authorList>
    </citation>
    <scope>NUCLEOTIDE SEQUENCE</scope>
    <source>
        <strain evidence="3">NIES-381</strain>
    </source>
</reference>